<feature type="transmembrane region" description="Helical" evidence="8">
    <location>
        <begin position="157"/>
        <end position="175"/>
    </location>
</feature>
<reference evidence="9 10" key="1">
    <citation type="submission" date="2019-04" db="EMBL/GenBank/DDBJ databases">
        <title>Isachenkonia alkalipeptolytica gen. nov. sp. nov. a new anaerobic, alkiliphilic organothrophic bacterium capable to reduce synthesized ferrihydrite isolated from a soda lake.</title>
        <authorList>
            <person name="Toshchakov S.V."/>
            <person name="Zavarzina D.G."/>
            <person name="Zhilina T.N."/>
            <person name="Kostrikina N.A."/>
            <person name="Kublanov I.V."/>
        </authorList>
    </citation>
    <scope>NUCLEOTIDE SEQUENCE [LARGE SCALE GENOMIC DNA]</scope>
    <source>
        <strain evidence="9 10">Z-1701</strain>
    </source>
</reference>
<dbReference type="EMBL" id="SUMG01000008">
    <property type="protein sequence ID" value="NBG88478.1"/>
    <property type="molecule type" value="Genomic_DNA"/>
</dbReference>
<evidence type="ECO:0000256" key="5">
    <source>
        <dbReference type="ARBA" id="ARBA00022692"/>
    </source>
</evidence>
<name>A0AA43XKG7_9CLOT</name>
<keyword evidence="7 8" id="KW-0472">Membrane</keyword>
<evidence type="ECO:0000256" key="4">
    <source>
        <dbReference type="ARBA" id="ARBA00022475"/>
    </source>
</evidence>
<sequence>MPKEETKQKLLYQRNYTKFGLDFNPPVSIVSGLFILIFAGYALLNLEHANQLFDQIYSRIINNWDWLFLLGSNFFIGVCLYLAFSKLGNVRIGGMYAKAEFSTFAWYSMLISAGMGIGLMFWAVGEPLTHSQITPFIYESESAVTSAMAATFFHWGFHPWGIYALLGLSLAFFAYNKNLPLSLRSVFYPLFKDRIFGKTGDIIDILAVLACMFGLATSLGLGVQQMNSGLNYLFQLPENVTIQVLLIFIITLMAIFSILAGIHGGIRFLSVLNIRLAGLFMLLVFLLGPSFYILRVFMNGLGLYLSDFLQASFSLSFKGDSWQGDWSIFYLSWWISWSPFVGMFIARMSRGRTVREFILAVLIVPSFLSFLWLSVFGGTAISINENTGGALFETVQDNLPVALFELIHQLNVPVLANLSITLLSILGTLLVMSYFITSSDSGSLVVEKITASGKEDTPNKQRVFWAAAEGLLAAVLLLIGGEQALDVLQTAVISTGLPFTFVLIAASIAVIIGVREASDRREDYIRNKLFEDVKEHVVQGDEESSET</sequence>
<feature type="transmembrane region" description="Helical" evidence="8">
    <location>
        <begin position="487"/>
        <end position="514"/>
    </location>
</feature>
<feature type="transmembrane region" description="Helical" evidence="8">
    <location>
        <begin position="242"/>
        <end position="262"/>
    </location>
</feature>
<evidence type="ECO:0000256" key="8">
    <source>
        <dbReference type="SAM" id="Phobius"/>
    </source>
</evidence>
<evidence type="ECO:0000256" key="2">
    <source>
        <dbReference type="ARBA" id="ARBA00005658"/>
    </source>
</evidence>
<dbReference type="NCBIfam" id="TIGR00842">
    <property type="entry name" value="bcct"/>
    <property type="match status" value="1"/>
</dbReference>
<dbReference type="AlphaFoldDB" id="A0AA43XKG7"/>
<dbReference type="RefSeq" id="WP_160721118.1">
    <property type="nucleotide sequence ID" value="NZ_SUMG01000008.1"/>
</dbReference>
<feature type="transmembrane region" description="Helical" evidence="8">
    <location>
        <begin position="202"/>
        <end position="222"/>
    </location>
</feature>
<feature type="transmembrane region" description="Helical" evidence="8">
    <location>
        <begin position="326"/>
        <end position="345"/>
    </location>
</feature>
<keyword evidence="3" id="KW-0813">Transport</keyword>
<comment type="caution">
    <text evidence="9">The sequence shown here is derived from an EMBL/GenBank/DDBJ whole genome shotgun (WGS) entry which is preliminary data.</text>
</comment>
<comment type="similarity">
    <text evidence="2">Belongs to the BCCT transporter (TC 2.A.15) family.</text>
</comment>
<evidence type="ECO:0000256" key="6">
    <source>
        <dbReference type="ARBA" id="ARBA00022989"/>
    </source>
</evidence>
<feature type="transmembrane region" description="Helical" evidence="8">
    <location>
        <begin position="414"/>
        <end position="436"/>
    </location>
</feature>
<dbReference type="PANTHER" id="PTHR30047">
    <property type="entry name" value="HIGH-AFFINITY CHOLINE TRANSPORT PROTEIN-RELATED"/>
    <property type="match status" value="1"/>
</dbReference>
<organism evidence="9 10">
    <name type="scientific">Isachenkonia alkalipeptolytica</name>
    <dbReference type="NCBI Taxonomy" id="2565777"/>
    <lineage>
        <taxon>Bacteria</taxon>
        <taxon>Bacillati</taxon>
        <taxon>Bacillota</taxon>
        <taxon>Clostridia</taxon>
        <taxon>Eubacteriales</taxon>
        <taxon>Clostridiaceae</taxon>
        <taxon>Isachenkonia</taxon>
    </lineage>
</organism>
<dbReference type="GO" id="GO:0022857">
    <property type="term" value="F:transmembrane transporter activity"/>
    <property type="evidence" value="ECO:0007669"/>
    <property type="project" value="InterPro"/>
</dbReference>
<feature type="transmembrane region" description="Helical" evidence="8">
    <location>
        <begin position="64"/>
        <end position="84"/>
    </location>
</feature>
<feature type="transmembrane region" description="Helical" evidence="8">
    <location>
        <begin position="274"/>
        <end position="294"/>
    </location>
</feature>
<keyword evidence="10" id="KW-1185">Reference proteome</keyword>
<keyword evidence="5 8" id="KW-0812">Transmembrane</keyword>
<evidence type="ECO:0000256" key="3">
    <source>
        <dbReference type="ARBA" id="ARBA00022448"/>
    </source>
</evidence>
<feature type="transmembrane region" description="Helical" evidence="8">
    <location>
        <begin position="463"/>
        <end position="481"/>
    </location>
</feature>
<dbReference type="GO" id="GO:0005886">
    <property type="term" value="C:plasma membrane"/>
    <property type="evidence" value="ECO:0007669"/>
    <property type="project" value="UniProtKB-SubCell"/>
</dbReference>
<accession>A0AA43XKG7</accession>
<evidence type="ECO:0000313" key="10">
    <source>
        <dbReference type="Proteomes" id="UP000449710"/>
    </source>
</evidence>
<evidence type="ECO:0000313" key="9">
    <source>
        <dbReference type="EMBL" id="NBG88478.1"/>
    </source>
</evidence>
<dbReference type="Pfam" id="PF02028">
    <property type="entry name" value="BCCT"/>
    <property type="match status" value="1"/>
</dbReference>
<dbReference type="InterPro" id="IPR000060">
    <property type="entry name" value="BCCT_transptr"/>
</dbReference>
<comment type="subcellular location">
    <subcellularLocation>
        <location evidence="1">Cell membrane</location>
        <topology evidence="1">Multi-pass membrane protein</topology>
    </subcellularLocation>
</comment>
<dbReference type="PANTHER" id="PTHR30047:SF7">
    <property type="entry name" value="HIGH-AFFINITY CHOLINE TRANSPORT PROTEIN"/>
    <property type="match status" value="1"/>
</dbReference>
<gene>
    <name evidence="9" type="ORF">ISALK_08180</name>
</gene>
<evidence type="ECO:0000256" key="1">
    <source>
        <dbReference type="ARBA" id="ARBA00004651"/>
    </source>
</evidence>
<keyword evidence="4" id="KW-1003">Cell membrane</keyword>
<dbReference type="Proteomes" id="UP000449710">
    <property type="component" value="Unassembled WGS sequence"/>
</dbReference>
<evidence type="ECO:0000256" key="7">
    <source>
        <dbReference type="ARBA" id="ARBA00023136"/>
    </source>
</evidence>
<protein>
    <submittedName>
        <fullName evidence="9">BCCT family transporter</fullName>
    </submittedName>
</protein>
<feature type="transmembrane region" description="Helical" evidence="8">
    <location>
        <begin position="104"/>
        <end position="124"/>
    </location>
</feature>
<proteinExistence type="inferred from homology"/>
<feature type="transmembrane region" description="Helical" evidence="8">
    <location>
        <begin position="21"/>
        <end position="44"/>
    </location>
</feature>
<feature type="transmembrane region" description="Helical" evidence="8">
    <location>
        <begin position="357"/>
        <end position="383"/>
    </location>
</feature>
<keyword evidence="6 8" id="KW-1133">Transmembrane helix</keyword>